<dbReference type="PANTHER" id="PTHR43130:SF3">
    <property type="entry name" value="HTH-TYPE TRANSCRIPTIONAL REGULATOR RV1931C"/>
    <property type="match status" value="1"/>
</dbReference>
<feature type="domain" description="HTH araC/xylS-type" evidence="4">
    <location>
        <begin position="210"/>
        <end position="308"/>
    </location>
</feature>
<evidence type="ECO:0000256" key="3">
    <source>
        <dbReference type="ARBA" id="ARBA00023163"/>
    </source>
</evidence>
<keyword evidence="6" id="KW-1185">Reference proteome</keyword>
<dbReference type="RefSeq" id="WP_096446969.1">
    <property type="nucleotide sequence ID" value="NZ_JBHSOG010000030.1"/>
</dbReference>
<dbReference type="Gene3D" id="1.10.10.60">
    <property type="entry name" value="Homeodomain-like"/>
    <property type="match status" value="1"/>
</dbReference>
<dbReference type="Proteomes" id="UP001595974">
    <property type="component" value="Unassembled WGS sequence"/>
</dbReference>
<dbReference type="InterPro" id="IPR052158">
    <property type="entry name" value="INH-QAR"/>
</dbReference>
<keyword evidence="3" id="KW-0804">Transcription</keyword>
<evidence type="ECO:0000313" key="6">
    <source>
        <dbReference type="Proteomes" id="UP001595974"/>
    </source>
</evidence>
<dbReference type="SMART" id="SM00342">
    <property type="entry name" value="HTH_ARAC"/>
    <property type="match status" value="1"/>
</dbReference>
<evidence type="ECO:0000259" key="4">
    <source>
        <dbReference type="PROSITE" id="PS01124"/>
    </source>
</evidence>
<name>A0ABW1ARB7_9RHOO</name>
<dbReference type="Gene3D" id="3.40.50.880">
    <property type="match status" value="1"/>
</dbReference>
<protein>
    <submittedName>
        <fullName evidence="5">GlxA family transcriptional regulator</fullName>
    </submittedName>
</protein>
<dbReference type="InterPro" id="IPR018060">
    <property type="entry name" value="HTH_AraC"/>
</dbReference>
<dbReference type="InterPro" id="IPR018062">
    <property type="entry name" value="HTH_AraC-typ_CS"/>
</dbReference>
<dbReference type="PANTHER" id="PTHR43130">
    <property type="entry name" value="ARAC-FAMILY TRANSCRIPTIONAL REGULATOR"/>
    <property type="match status" value="1"/>
</dbReference>
<comment type="caution">
    <text evidence="5">The sequence shown here is derived from an EMBL/GenBank/DDBJ whole genome shotgun (WGS) entry which is preliminary data.</text>
</comment>
<evidence type="ECO:0000313" key="5">
    <source>
        <dbReference type="EMBL" id="MFC5769649.1"/>
    </source>
</evidence>
<dbReference type="SUPFAM" id="SSF52317">
    <property type="entry name" value="Class I glutamine amidotransferase-like"/>
    <property type="match status" value="1"/>
</dbReference>
<keyword evidence="1" id="KW-0805">Transcription regulation</keyword>
<dbReference type="InterPro" id="IPR002818">
    <property type="entry name" value="DJ-1/PfpI"/>
</dbReference>
<accession>A0ABW1ARB7</accession>
<dbReference type="PROSITE" id="PS00041">
    <property type="entry name" value="HTH_ARAC_FAMILY_1"/>
    <property type="match status" value="1"/>
</dbReference>
<proteinExistence type="predicted"/>
<organism evidence="5 6">
    <name type="scientific">Thauera sinica</name>
    <dbReference type="NCBI Taxonomy" id="2665146"/>
    <lineage>
        <taxon>Bacteria</taxon>
        <taxon>Pseudomonadati</taxon>
        <taxon>Pseudomonadota</taxon>
        <taxon>Betaproteobacteria</taxon>
        <taxon>Rhodocyclales</taxon>
        <taxon>Zoogloeaceae</taxon>
        <taxon>Thauera</taxon>
    </lineage>
</organism>
<dbReference type="Pfam" id="PF12833">
    <property type="entry name" value="HTH_18"/>
    <property type="match status" value="1"/>
</dbReference>
<reference evidence="6" key="1">
    <citation type="journal article" date="2019" name="Int. J. Syst. Evol. Microbiol.">
        <title>The Global Catalogue of Microorganisms (GCM) 10K type strain sequencing project: providing services to taxonomists for standard genome sequencing and annotation.</title>
        <authorList>
            <consortium name="The Broad Institute Genomics Platform"/>
            <consortium name="The Broad Institute Genome Sequencing Center for Infectious Disease"/>
            <person name="Wu L."/>
            <person name="Ma J."/>
        </authorList>
    </citation>
    <scope>NUCLEOTIDE SEQUENCE [LARGE SCALE GENOMIC DNA]</scope>
    <source>
        <strain evidence="6">SHR3</strain>
    </source>
</reference>
<evidence type="ECO:0000256" key="1">
    <source>
        <dbReference type="ARBA" id="ARBA00023015"/>
    </source>
</evidence>
<dbReference type="InterPro" id="IPR009057">
    <property type="entry name" value="Homeodomain-like_sf"/>
</dbReference>
<dbReference type="CDD" id="cd03137">
    <property type="entry name" value="GATase1_AraC_1"/>
    <property type="match status" value="1"/>
</dbReference>
<dbReference type="EMBL" id="JBHSOG010000030">
    <property type="protein sequence ID" value="MFC5769649.1"/>
    <property type="molecule type" value="Genomic_DNA"/>
</dbReference>
<dbReference type="SUPFAM" id="SSF46689">
    <property type="entry name" value="Homeodomain-like"/>
    <property type="match status" value="2"/>
</dbReference>
<dbReference type="Pfam" id="PF01965">
    <property type="entry name" value="DJ-1_PfpI"/>
    <property type="match status" value="1"/>
</dbReference>
<dbReference type="PROSITE" id="PS01124">
    <property type="entry name" value="HTH_ARAC_FAMILY_2"/>
    <property type="match status" value="1"/>
</dbReference>
<evidence type="ECO:0000256" key="2">
    <source>
        <dbReference type="ARBA" id="ARBA00023125"/>
    </source>
</evidence>
<sequence length="330" mass="35195">MHKIAISAFHGVVPFDLACACEVFRWTRTPDDRPAYEVRVCSEAKTVAAGAFDIHAPWSLDALAWADTIVVPGMADLDAPISPRLLAHLRDAAVAGTRIASICTGAFVLAAAGLLDGRRATTHWRAADELARRHPQIEVDAGVLFVDNGRILTSAGAAAGLDLCLYLVRRDHGVAVANQAARLSVMPPAREGGQAQFIERAVPESAAALQPLLAWLEQNLHQPLDLAGIAAQAATSVRTLSRRFQEQVGTTPMQWLLAARIRQARALLETTSLDIERIAAAAGFGSATALRAHFQRAVGTSPTRYRRTFGGPESSTMDAPGCSPCLQDAV</sequence>
<keyword evidence="2" id="KW-0238">DNA-binding</keyword>
<gene>
    <name evidence="5" type="ORF">ACFPTN_09710</name>
</gene>
<dbReference type="InterPro" id="IPR029062">
    <property type="entry name" value="Class_I_gatase-like"/>
</dbReference>